<dbReference type="PANTHER" id="PTHR45528:SF1">
    <property type="entry name" value="SENSOR HISTIDINE KINASE CPXA"/>
    <property type="match status" value="1"/>
</dbReference>
<dbReference type="GO" id="GO:0005886">
    <property type="term" value="C:plasma membrane"/>
    <property type="evidence" value="ECO:0007669"/>
    <property type="project" value="UniProtKB-SubCell"/>
</dbReference>
<dbReference type="SUPFAM" id="SSF158472">
    <property type="entry name" value="HAMP domain-like"/>
    <property type="match status" value="1"/>
</dbReference>
<dbReference type="Proteomes" id="UP000004198">
    <property type="component" value="Unassembled WGS sequence"/>
</dbReference>
<dbReference type="InterPro" id="IPR003660">
    <property type="entry name" value="HAMP_dom"/>
</dbReference>
<keyword evidence="11 14" id="KW-1133">Transmembrane helix</keyword>
<evidence type="ECO:0000259" key="16">
    <source>
        <dbReference type="PROSITE" id="PS50885"/>
    </source>
</evidence>
<dbReference type="Pfam" id="PF00512">
    <property type="entry name" value="HisKA"/>
    <property type="match status" value="1"/>
</dbReference>
<dbReference type="SMART" id="SM00387">
    <property type="entry name" value="HATPase_c"/>
    <property type="match status" value="1"/>
</dbReference>
<evidence type="ECO:0000259" key="15">
    <source>
        <dbReference type="PROSITE" id="PS50109"/>
    </source>
</evidence>
<dbReference type="RefSeq" id="WP_007060731.1">
    <property type="nucleotide sequence ID" value="NZ_ACVI01000025.1"/>
</dbReference>
<dbReference type="OrthoDB" id="335833at2"/>
<keyword evidence="12" id="KW-0902">Two-component regulatory system</keyword>
<keyword evidence="10" id="KW-0067">ATP-binding</keyword>
<reference evidence="17 18" key="1">
    <citation type="submission" date="2009-06" db="EMBL/GenBank/DDBJ databases">
        <title>The draft genome of Clostridium carboxidivorans P7.</title>
        <authorList>
            <consortium name="US DOE Joint Genome Institute (JGI-PGF)"/>
            <person name="Lucas S."/>
            <person name="Copeland A."/>
            <person name="Lapidus A."/>
            <person name="Glavina del Rio T."/>
            <person name="Tice H."/>
            <person name="Bruce D."/>
            <person name="Goodwin L."/>
            <person name="Pitluck S."/>
            <person name="Larimer F."/>
            <person name="Land M.L."/>
            <person name="Hauser L."/>
            <person name="Hemme C.L."/>
        </authorList>
    </citation>
    <scope>NUCLEOTIDE SEQUENCE [LARGE SCALE GENOMIC DNA]</scope>
    <source>
        <strain evidence="17 18">P7</strain>
    </source>
</reference>
<evidence type="ECO:0000256" key="2">
    <source>
        <dbReference type="ARBA" id="ARBA00004651"/>
    </source>
</evidence>
<keyword evidence="9 17" id="KW-0418">Kinase</keyword>
<proteinExistence type="predicted"/>
<organism evidence="17 18">
    <name type="scientific">Clostridium carboxidivorans P7</name>
    <dbReference type="NCBI Taxonomy" id="536227"/>
    <lineage>
        <taxon>Bacteria</taxon>
        <taxon>Bacillati</taxon>
        <taxon>Bacillota</taxon>
        <taxon>Clostridia</taxon>
        <taxon>Eubacteriales</taxon>
        <taxon>Clostridiaceae</taxon>
        <taxon>Clostridium</taxon>
    </lineage>
</organism>
<evidence type="ECO:0000256" key="10">
    <source>
        <dbReference type="ARBA" id="ARBA00022840"/>
    </source>
</evidence>
<dbReference type="CDD" id="cd00075">
    <property type="entry name" value="HATPase"/>
    <property type="match status" value="1"/>
</dbReference>
<dbReference type="CDD" id="cd06225">
    <property type="entry name" value="HAMP"/>
    <property type="match status" value="1"/>
</dbReference>
<evidence type="ECO:0000256" key="7">
    <source>
        <dbReference type="ARBA" id="ARBA00022692"/>
    </source>
</evidence>
<dbReference type="InterPro" id="IPR005467">
    <property type="entry name" value="His_kinase_dom"/>
</dbReference>
<keyword evidence="7 14" id="KW-0812">Transmembrane</keyword>
<sequence>MDEASKKYNTNFVVKDVEENTIYASKKPKRSSTSIEKEGYLKISGKVEYIVYGYFPAKIYDSDIAVKGQNIRILIVTVILVISLVVLFTIYRVIANPLKKLSKSVKGIQYGNTLVKIPYYGKDELGLLCRNFEDMGKRLKASEDNQQELIQAISHDVKTPLTSIMGYSKRLTEGKVKEEKLIDYYEIIYKKSTDLKLLLEELEDYSNINSCSKYNKELINCSKMFENLMLDLKTELQNKNVKFDYSNLIDKNLLLKFDMNKMKRLFVNLVDNSIKYAGEGCIINIAGTSSEKVLRFEVKDNGEGVKEDCIDKIFHKFYRVDSSRSREKGGTGLGLAICKDIVENHEGLIRAENLPDKGLCILMEFKVE</sequence>
<evidence type="ECO:0000256" key="4">
    <source>
        <dbReference type="ARBA" id="ARBA00022475"/>
    </source>
</evidence>
<feature type="domain" description="HAMP" evidence="16">
    <location>
        <begin position="92"/>
        <end position="144"/>
    </location>
</feature>
<evidence type="ECO:0000313" key="17">
    <source>
        <dbReference type="EMBL" id="EET87668.1"/>
    </source>
</evidence>
<dbReference type="AlphaFoldDB" id="C6PSS9"/>
<dbReference type="PROSITE" id="PS50109">
    <property type="entry name" value="HIS_KIN"/>
    <property type="match status" value="1"/>
</dbReference>
<dbReference type="SMART" id="SM00388">
    <property type="entry name" value="HisKA"/>
    <property type="match status" value="1"/>
</dbReference>
<feature type="domain" description="Histidine kinase" evidence="15">
    <location>
        <begin position="152"/>
        <end position="368"/>
    </location>
</feature>
<evidence type="ECO:0000256" key="5">
    <source>
        <dbReference type="ARBA" id="ARBA00022553"/>
    </source>
</evidence>
<feature type="transmembrane region" description="Helical" evidence="14">
    <location>
        <begin position="71"/>
        <end position="94"/>
    </location>
</feature>
<dbReference type="InterPro" id="IPR050398">
    <property type="entry name" value="HssS/ArlS-like"/>
</dbReference>
<dbReference type="eggNOG" id="COG5002">
    <property type="taxonomic scope" value="Bacteria"/>
</dbReference>
<name>C6PSS9_9CLOT</name>
<dbReference type="PANTHER" id="PTHR45528">
    <property type="entry name" value="SENSOR HISTIDINE KINASE CPXA"/>
    <property type="match status" value="1"/>
</dbReference>
<evidence type="ECO:0000256" key="11">
    <source>
        <dbReference type="ARBA" id="ARBA00022989"/>
    </source>
</evidence>
<keyword evidence="8" id="KW-0547">Nucleotide-binding</keyword>
<evidence type="ECO:0000256" key="6">
    <source>
        <dbReference type="ARBA" id="ARBA00022679"/>
    </source>
</evidence>
<dbReference type="InterPro" id="IPR003661">
    <property type="entry name" value="HisK_dim/P_dom"/>
</dbReference>
<comment type="caution">
    <text evidence="17">The sequence shown here is derived from an EMBL/GenBank/DDBJ whole genome shotgun (WGS) entry which is preliminary data.</text>
</comment>
<dbReference type="EMBL" id="ACVI01000025">
    <property type="protein sequence ID" value="EET87668.1"/>
    <property type="molecule type" value="Genomic_DNA"/>
</dbReference>
<dbReference type="Pfam" id="PF00672">
    <property type="entry name" value="HAMP"/>
    <property type="match status" value="1"/>
</dbReference>
<dbReference type="FunFam" id="3.30.565.10:FF:000006">
    <property type="entry name" value="Sensor histidine kinase WalK"/>
    <property type="match status" value="1"/>
</dbReference>
<dbReference type="InterPro" id="IPR004358">
    <property type="entry name" value="Sig_transdc_His_kin-like_C"/>
</dbReference>
<evidence type="ECO:0000256" key="14">
    <source>
        <dbReference type="SAM" id="Phobius"/>
    </source>
</evidence>
<evidence type="ECO:0000256" key="12">
    <source>
        <dbReference type="ARBA" id="ARBA00023012"/>
    </source>
</evidence>
<dbReference type="EC" id="2.7.13.3" evidence="3"/>
<dbReference type="InterPro" id="IPR003594">
    <property type="entry name" value="HATPase_dom"/>
</dbReference>
<evidence type="ECO:0000256" key="3">
    <source>
        <dbReference type="ARBA" id="ARBA00012438"/>
    </source>
</evidence>
<dbReference type="SMART" id="SM00304">
    <property type="entry name" value="HAMP"/>
    <property type="match status" value="1"/>
</dbReference>
<dbReference type="InterPro" id="IPR036890">
    <property type="entry name" value="HATPase_C_sf"/>
</dbReference>
<dbReference type="PROSITE" id="PS50885">
    <property type="entry name" value="HAMP"/>
    <property type="match status" value="1"/>
</dbReference>
<dbReference type="Gene3D" id="3.30.565.10">
    <property type="entry name" value="Histidine kinase-like ATPase, C-terminal domain"/>
    <property type="match status" value="1"/>
</dbReference>
<dbReference type="Gene3D" id="6.10.340.10">
    <property type="match status" value="1"/>
</dbReference>
<dbReference type="PRINTS" id="PR00344">
    <property type="entry name" value="BCTRLSENSOR"/>
</dbReference>
<dbReference type="GO" id="GO:0005524">
    <property type="term" value="F:ATP binding"/>
    <property type="evidence" value="ECO:0007669"/>
    <property type="project" value="UniProtKB-KW"/>
</dbReference>
<keyword evidence="5" id="KW-0597">Phosphoprotein</keyword>
<dbReference type="Gene3D" id="1.10.287.130">
    <property type="match status" value="1"/>
</dbReference>
<comment type="catalytic activity">
    <reaction evidence="1">
        <text>ATP + protein L-histidine = ADP + protein N-phospho-L-histidine.</text>
        <dbReference type="EC" id="2.7.13.3"/>
    </reaction>
</comment>
<dbReference type="Pfam" id="PF02518">
    <property type="entry name" value="HATPase_c"/>
    <property type="match status" value="1"/>
</dbReference>
<protein>
    <recommendedName>
        <fullName evidence="3">histidine kinase</fullName>
        <ecNumber evidence="3">2.7.13.3</ecNumber>
    </recommendedName>
</protein>
<dbReference type="STRING" id="536227.Ccar_05445"/>
<dbReference type="InterPro" id="IPR036097">
    <property type="entry name" value="HisK_dim/P_sf"/>
</dbReference>
<evidence type="ECO:0000256" key="9">
    <source>
        <dbReference type="ARBA" id="ARBA00022777"/>
    </source>
</evidence>
<keyword evidence="6 17" id="KW-0808">Transferase</keyword>
<keyword evidence="4" id="KW-1003">Cell membrane</keyword>
<dbReference type="GO" id="GO:0000155">
    <property type="term" value="F:phosphorelay sensor kinase activity"/>
    <property type="evidence" value="ECO:0007669"/>
    <property type="project" value="InterPro"/>
</dbReference>
<evidence type="ECO:0000256" key="1">
    <source>
        <dbReference type="ARBA" id="ARBA00000085"/>
    </source>
</evidence>
<comment type="subcellular location">
    <subcellularLocation>
        <location evidence="2">Cell membrane</location>
        <topology evidence="2">Multi-pass membrane protein</topology>
    </subcellularLocation>
</comment>
<gene>
    <name evidence="17" type="ORF">CcarbDRAFT_1846</name>
</gene>
<evidence type="ECO:0000256" key="13">
    <source>
        <dbReference type="ARBA" id="ARBA00023136"/>
    </source>
</evidence>
<dbReference type="SUPFAM" id="SSF47384">
    <property type="entry name" value="Homodimeric domain of signal transducing histidine kinase"/>
    <property type="match status" value="1"/>
</dbReference>
<dbReference type="SUPFAM" id="SSF55874">
    <property type="entry name" value="ATPase domain of HSP90 chaperone/DNA topoisomerase II/histidine kinase"/>
    <property type="match status" value="1"/>
</dbReference>
<evidence type="ECO:0000256" key="8">
    <source>
        <dbReference type="ARBA" id="ARBA00022741"/>
    </source>
</evidence>
<dbReference type="CDD" id="cd00082">
    <property type="entry name" value="HisKA"/>
    <property type="match status" value="1"/>
</dbReference>
<keyword evidence="13 14" id="KW-0472">Membrane</keyword>
<evidence type="ECO:0000313" key="18">
    <source>
        <dbReference type="Proteomes" id="UP000004198"/>
    </source>
</evidence>
<keyword evidence="18" id="KW-1185">Reference proteome</keyword>
<accession>C6PSS9</accession>